<name>A0A160IMI3_9BACL</name>
<proteinExistence type="predicted"/>
<evidence type="ECO:0000313" key="1">
    <source>
        <dbReference type="EMBL" id="ANC77197.1"/>
    </source>
</evidence>
<organism evidence="1 2">
    <name type="scientific">Fictibacillus phosphorivorans</name>
    <dbReference type="NCBI Taxonomy" id="1221500"/>
    <lineage>
        <taxon>Bacteria</taxon>
        <taxon>Bacillati</taxon>
        <taxon>Bacillota</taxon>
        <taxon>Bacilli</taxon>
        <taxon>Bacillales</taxon>
        <taxon>Fictibacillaceae</taxon>
        <taxon>Fictibacillus</taxon>
    </lineage>
</organism>
<dbReference type="KEGG" id="fpn:ABE65_010435"/>
<dbReference type="EMBL" id="CP015378">
    <property type="protein sequence ID" value="ANC77197.1"/>
    <property type="molecule type" value="Genomic_DNA"/>
</dbReference>
<dbReference type="InterPro" id="IPR044925">
    <property type="entry name" value="His-Me_finger_sf"/>
</dbReference>
<protein>
    <submittedName>
        <fullName evidence="1">Uncharacterized protein</fullName>
    </submittedName>
</protein>
<dbReference type="Proteomes" id="UP000076623">
    <property type="component" value="Chromosome"/>
</dbReference>
<dbReference type="Gene3D" id="3.90.75.20">
    <property type="match status" value="1"/>
</dbReference>
<accession>A0A160IMI3</accession>
<dbReference type="AlphaFoldDB" id="A0A160IMI3"/>
<dbReference type="RefSeq" id="WP_066394473.1">
    <property type="nucleotide sequence ID" value="NZ_CP015378.1"/>
</dbReference>
<sequence length="190" mass="22130">MNDVLDYKLVQEYTRVPGYSDYWVDLDQGIIYSIRRGYLKKLKSNLNDSGYYMNTLYDENGSKTFTTHAIVMAAKQQMLINSWLSIGLTVHHRNENPEDNSADNLELRTRTAQALDYKDRLSEQRLGKPRCKVTENDIVDILLDFSDFDGTISKYASVVADKYDMTRINAYLILKRKTWKHVDVNNQQLN</sequence>
<reference evidence="1 2" key="1">
    <citation type="submission" date="2016-04" db="EMBL/GenBank/DDBJ databases">
        <title>Complete genome sequence of Fictibacillus phosphorivorans G25-29, a strain toxic to nematodes.</title>
        <authorList>
            <person name="Zheng Z."/>
        </authorList>
    </citation>
    <scope>NUCLEOTIDE SEQUENCE [LARGE SCALE GENOMIC DNA]</scope>
    <source>
        <strain evidence="1 2">G25-29</strain>
    </source>
</reference>
<keyword evidence="2" id="KW-1185">Reference proteome</keyword>
<evidence type="ECO:0000313" key="2">
    <source>
        <dbReference type="Proteomes" id="UP000076623"/>
    </source>
</evidence>
<dbReference type="SUPFAM" id="SSF54060">
    <property type="entry name" value="His-Me finger endonucleases"/>
    <property type="match status" value="1"/>
</dbReference>
<gene>
    <name evidence="1" type="ORF">ABE65_010435</name>
</gene>